<organism evidence="1 2">
    <name type="scientific">Paenibacillus terricola</name>
    <dbReference type="NCBI Taxonomy" id="2763503"/>
    <lineage>
        <taxon>Bacteria</taxon>
        <taxon>Bacillati</taxon>
        <taxon>Bacillota</taxon>
        <taxon>Bacilli</taxon>
        <taxon>Bacillales</taxon>
        <taxon>Paenibacillaceae</taxon>
        <taxon>Paenibacillus</taxon>
    </lineage>
</organism>
<dbReference type="Proteomes" id="UP000609346">
    <property type="component" value="Unassembled WGS sequence"/>
</dbReference>
<proteinExistence type="predicted"/>
<evidence type="ECO:0000313" key="1">
    <source>
        <dbReference type="EMBL" id="MBD3919222.1"/>
    </source>
</evidence>
<reference evidence="1 2" key="1">
    <citation type="submission" date="2020-09" db="EMBL/GenBank/DDBJ databases">
        <title>Paenibacillus sp. strain PR3 16S rRNA gene Genome sequencing and assembly.</title>
        <authorList>
            <person name="Kim J."/>
        </authorList>
    </citation>
    <scope>NUCLEOTIDE SEQUENCE [LARGE SCALE GENOMIC DNA]</scope>
    <source>
        <strain evidence="1 2">PR3</strain>
    </source>
</reference>
<name>A0ABR8MW52_9BACL</name>
<protein>
    <submittedName>
        <fullName evidence="1">Uncharacterized protein</fullName>
    </submittedName>
</protein>
<sequence>MNWGFDTPPAEKVKSVFYNGGRDPDYYYISDYDEEAVQQLEQLHIWNKVGDNSDGIHALINGYKEQIQQLYQGHVRYGKLFNKYPVEFNQDSLYFTRKQEDGSYIVAVLNVDQRRLYTLEIFF</sequence>
<accession>A0ABR8MW52</accession>
<keyword evidence="2" id="KW-1185">Reference proteome</keyword>
<evidence type="ECO:0000313" key="2">
    <source>
        <dbReference type="Proteomes" id="UP000609346"/>
    </source>
</evidence>
<comment type="caution">
    <text evidence="1">The sequence shown here is derived from an EMBL/GenBank/DDBJ whole genome shotgun (WGS) entry which is preliminary data.</text>
</comment>
<dbReference type="EMBL" id="JACXZA010000002">
    <property type="protein sequence ID" value="MBD3919222.1"/>
    <property type="molecule type" value="Genomic_DNA"/>
</dbReference>
<gene>
    <name evidence="1" type="ORF">H8B09_10700</name>
</gene>